<proteinExistence type="predicted"/>
<gene>
    <name evidence="1" type="ORF">ACAOBT_LOCUS30885</name>
</gene>
<dbReference type="EMBL" id="CAKOFQ010007883">
    <property type="protein sequence ID" value="CAH2009463.1"/>
    <property type="molecule type" value="Genomic_DNA"/>
</dbReference>
<evidence type="ECO:0000313" key="2">
    <source>
        <dbReference type="Proteomes" id="UP001152888"/>
    </source>
</evidence>
<comment type="caution">
    <text evidence="1">The sequence shown here is derived from an EMBL/GenBank/DDBJ whole genome shotgun (WGS) entry which is preliminary data.</text>
</comment>
<sequence length="64" mass="7403">MSLKIQIPVNLLLLPGGYPREYKQHLILLPYAFEDMLPFYEYGSLCTCIALLKVHLRFSPCMVT</sequence>
<name>A0A9P0Q3J0_ACAOB</name>
<evidence type="ECO:0000313" key="1">
    <source>
        <dbReference type="EMBL" id="CAH2009463.1"/>
    </source>
</evidence>
<reference evidence="1" key="1">
    <citation type="submission" date="2022-03" db="EMBL/GenBank/DDBJ databases">
        <authorList>
            <person name="Sayadi A."/>
        </authorList>
    </citation>
    <scope>NUCLEOTIDE SEQUENCE</scope>
</reference>
<keyword evidence="2" id="KW-1185">Reference proteome</keyword>
<dbReference type="AlphaFoldDB" id="A0A9P0Q3J0"/>
<accession>A0A9P0Q3J0</accession>
<organism evidence="1 2">
    <name type="scientific">Acanthoscelides obtectus</name>
    <name type="common">Bean weevil</name>
    <name type="synonym">Bruchus obtectus</name>
    <dbReference type="NCBI Taxonomy" id="200917"/>
    <lineage>
        <taxon>Eukaryota</taxon>
        <taxon>Metazoa</taxon>
        <taxon>Ecdysozoa</taxon>
        <taxon>Arthropoda</taxon>
        <taxon>Hexapoda</taxon>
        <taxon>Insecta</taxon>
        <taxon>Pterygota</taxon>
        <taxon>Neoptera</taxon>
        <taxon>Endopterygota</taxon>
        <taxon>Coleoptera</taxon>
        <taxon>Polyphaga</taxon>
        <taxon>Cucujiformia</taxon>
        <taxon>Chrysomeloidea</taxon>
        <taxon>Chrysomelidae</taxon>
        <taxon>Bruchinae</taxon>
        <taxon>Bruchini</taxon>
        <taxon>Acanthoscelides</taxon>
    </lineage>
</organism>
<protein>
    <submittedName>
        <fullName evidence="1">Uncharacterized protein</fullName>
    </submittedName>
</protein>
<dbReference type="Proteomes" id="UP001152888">
    <property type="component" value="Unassembled WGS sequence"/>
</dbReference>